<evidence type="ECO:0000256" key="5">
    <source>
        <dbReference type="ARBA" id="ARBA00023136"/>
    </source>
</evidence>
<evidence type="ECO:0000256" key="6">
    <source>
        <dbReference type="ARBA" id="ARBA00023196"/>
    </source>
</evidence>
<dbReference type="NCBIfam" id="TIGR01145">
    <property type="entry name" value="ATP_synt_delta"/>
    <property type="match status" value="1"/>
</dbReference>
<evidence type="ECO:0000313" key="9">
    <source>
        <dbReference type="EMBL" id="OCS85259.1"/>
    </source>
</evidence>
<dbReference type="Pfam" id="PF00213">
    <property type="entry name" value="OSCP"/>
    <property type="match status" value="1"/>
</dbReference>
<comment type="caution">
    <text evidence="9">The sequence shown here is derived from an EMBL/GenBank/DDBJ whole genome shotgun (WGS) entry which is preliminary data.</text>
</comment>
<dbReference type="PRINTS" id="PR00125">
    <property type="entry name" value="ATPASEDELTA"/>
</dbReference>
<evidence type="ECO:0000256" key="3">
    <source>
        <dbReference type="ARBA" id="ARBA00022781"/>
    </source>
</evidence>
<name>A0A1C0YDP2_9BACL</name>
<dbReference type="RefSeq" id="WP_066466365.1">
    <property type="nucleotide sequence ID" value="NZ_MATO01000067.1"/>
</dbReference>
<comment type="subcellular location">
    <subcellularLocation>
        <location evidence="8">Cell membrane</location>
        <topology evidence="8">Peripheral membrane protein</topology>
    </subcellularLocation>
    <subcellularLocation>
        <location evidence="1">Membrane</location>
    </subcellularLocation>
</comment>
<evidence type="ECO:0000256" key="7">
    <source>
        <dbReference type="ARBA" id="ARBA00023310"/>
    </source>
</evidence>
<organism evidence="9 10">
    <name type="scientific">Caryophanon latum</name>
    <dbReference type="NCBI Taxonomy" id="33977"/>
    <lineage>
        <taxon>Bacteria</taxon>
        <taxon>Bacillati</taxon>
        <taxon>Bacillota</taxon>
        <taxon>Bacilli</taxon>
        <taxon>Bacillales</taxon>
        <taxon>Caryophanaceae</taxon>
        <taxon>Caryophanon</taxon>
    </lineage>
</organism>
<dbReference type="NCBIfam" id="NF004403">
    <property type="entry name" value="PRK05758.2-4"/>
    <property type="match status" value="1"/>
</dbReference>
<keyword evidence="6 8" id="KW-0139">CF(1)</keyword>
<dbReference type="GO" id="GO:0005886">
    <property type="term" value="C:plasma membrane"/>
    <property type="evidence" value="ECO:0007669"/>
    <property type="project" value="UniProtKB-SubCell"/>
</dbReference>
<dbReference type="PROSITE" id="PS00389">
    <property type="entry name" value="ATPASE_DELTA"/>
    <property type="match status" value="1"/>
</dbReference>
<dbReference type="OrthoDB" id="9802471at2"/>
<keyword evidence="7 8" id="KW-0066">ATP synthesis</keyword>
<keyword evidence="2 8" id="KW-0813">Transport</keyword>
<dbReference type="SUPFAM" id="SSF47928">
    <property type="entry name" value="N-terminal domain of the delta subunit of the F1F0-ATP synthase"/>
    <property type="match status" value="1"/>
</dbReference>
<dbReference type="GO" id="GO:0046933">
    <property type="term" value="F:proton-transporting ATP synthase activity, rotational mechanism"/>
    <property type="evidence" value="ECO:0007669"/>
    <property type="project" value="UniProtKB-UniRule"/>
</dbReference>
<dbReference type="AlphaFoldDB" id="A0A1C0YDP2"/>
<keyword evidence="10" id="KW-1185">Reference proteome</keyword>
<proteinExistence type="inferred from homology"/>
<dbReference type="Gene3D" id="1.10.520.20">
    <property type="entry name" value="N-terminal domain of the delta subunit of the F1F0-ATP synthase"/>
    <property type="match status" value="1"/>
</dbReference>
<dbReference type="EMBL" id="MATO01000067">
    <property type="protein sequence ID" value="OCS85259.1"/>
    <property type="molecule type" value="Genomic_DNA"/>
</dbReference>
<dbReference type="InterPro" id="IPR026015">
    <property type="entry name" value="ATP_synth_OSCP/delta_N_sf"/>
</dbReference>
<comment type="similarity">
    <text evidence="8">Belongs to the ATPase delta chain family.</text>
</comment>
<dbReference type="HAMAP" id="MF_01416">
    <property type="entry name" value="ATP_synth_delta_bact"/>
    <property type="match status" value="1"/>
</dbReference>
<evidence type="ECO:0000256" key="8">
    <source>
        <dbReference type="HAMAP-Rule" id="MF_01416"/>
    </source>
</evidence>
<sequence>MSQSTVAKRYAQALFEAANESKLLTEVGQDLAELSKVLADTPELLTLLSAPKVSVERKKQFIGEIFAGAQPVVINVLQLLVERKRFNEVVNVVEEFDRLSADSQGFARATVFSTRPLSEEERTEISAAFAKRVNKNSLAIDNVIDESLIGGIRVQIGNDIFDSSVKGKLARLQKALTR</sequence>
<gene>
    <name evidence="8" type="primary">atpH</name>
    <name evidence="9" type="ORF">A6K76_02995</name>
</gene>
<keyword evidence="4 8" id="KW-0406">Ion transport</keyword>
<comment type="function">
    <text evidence="8">F(1)F(0) ATP synthase produces ATP from ADP in the presence of a proton or sodium gradient. F-type ATPases consist of two structural domains, F(1) containing the extramembraneous catalytic core and F(0) containing the membrane proton channel, linked together by a central stalk and a peripheral stalk. During catalysis, ATP synthesis in the catalytic domain of F(1) is coupled via a rotary mechanism of the central stalk subunits to proton translocation.</text>
</comment>
<accession>A0A1C0YDP2</accession>
<protein>
    <recommendedName>
        <fullName evidence="8">ATP synthase subunit delta</fullName>
    </recommendedName>
    <alternativeName>
        <fullName evidence="8">ATP synthase F(1) sector subunit delta</fullName>
    </alternativeName>
    <alternativeName>
        <fullName evidence="8">F-type ATPase subunit delta</fullName>
        <shortName evidence="8">F-ATPase subunit delta</shortName>
    </alternativeName>
</protein>
<dbReference type="InterPro" id="IPR020781">
    <property type="entry name" value="ATPase_OSCP/d_CS"/>
</dbReference>
<dbReference type="GO" id="GO:0045259">
    <property type="term" value="C:proton-transporting ATP synthase complex"/>
    <property type="evidence" value="ECO:0007669"/>
    <property type="project" value="UniProtKB-KW"/>
</dbReference>
<evidence type="ECO:0000313" key="10">
    <source>
        <dbReference type="Proteomes" id="UP000093482"/>
    </source>
</evidence>
<evidence type="ECO:0000256" key="2">
    <source>
        <dbReference type="ARBA" id="ARBA00022448"/>
    </source>
</evidence>
<evidence type="ECO:0000256" key="1">
    <source>
        <dbReference type="ARBA" id="ARBA00004370"/>
    </source>
</evidence>
<keyword evidence="3 8" id="KW-0375">Hydrogen ion transport</keyword>
<keyword evidence="8" id="KW-1003">Cell membrane</keyword>
<reference evidence="9 10" key="1">
    <citation type="submission" date="2016-07" db="EMBL/GenBank/DDBJ databases">
        <title>Caryophanon latum genome sequencing.</title>
        <authorList>
            <person name="Verma A."/>
            <person name="Pal Y."/>
            <person name="Krishnamurthi S."/>
        </authorList>
    </citation>
    <scope>NUCLEOTIDE SEQUENCE [LARGE SCALE GENOMIC DNA]</scope>
    <source>
        <strain evidence="9 10">DSM 14151</strain>
    </source>
</reference>
<dbReference type="Proteomes" id="UP000093482">
    <property type="component" value="Unassembled WGS sequence"/>
</dbReference>
<dbReference type="InterPro" id="IPR000711">
    <property type="entry name" value="ATPase_OSCP/dsu"/>
</dbReference>
<keyword evidence="5 8" id="KW-0472">Membrane</keyword>
<comment type="function">
    <text evidence="8">This protein is part of the stalk that links CF(0) to CF(1). It either transmits conformational changes from CF(0) to CF(1) or is implicated in proton conduction.</text>
</comment>
<dbReference type="PANTHER" id="PTHR11910">
    <property type="entry name" value="ATP SYNTHASE DELTA CHAIN"/>
    <property type="match status" value="1"/>
</dbReference>
<evidence type="ECO:0000256" key="4">
    <source>
        <dbReference type="ARBA" id="ARBA00023065"/>
    </source>
</evidence>